<keyword evidence="3" id="KW-1185">Reference proteome</keyword>
<dbReference type="InterPro" id="IPR039143">
    <property type="entry name" value="GNPNAT1-like"/>
</dbReference>
<dbReference type="EMBL" id="CP040058">
    <property type="protein sequence ID" value="QCP33603.1"/>
    <property type="molecule type" value="Genomic_DNA"/>
</dbReference>
<dbReference type="PANTHER" id="PTHR13355:SF11">
    <property type="entry name" value="GLUCOSAMINE 6-PHOSPHATE N-ACETYLTRANSFERASE"/>
    <property type="match status" value="1"/>
</dbReference>
<sequence>MEITFVKKRELFDDAEDIREEVFVREQGFINEIDETDKKAVHVVCYDQGYPIAVGRYFQGEEEGVYHIGRVAIRKEYRGRNIGRFIMKAMEDSIRQEKGKVIHLSAQARVQEFYEKSGYTVRGESYMEEHCLHIPMKKELGGEE</sequence>
<organism evidence="2 3">
    <name type="scientific">Anaerostipes rhamnosivorans</name>
    <dbReference type="NCBI Taxonomy" id="1229621"/>
    <lineage>
        <taxon>Bacteria</taxon>
        <taxon>Bacillati</taxon>
        <taxon>Bacillota</taxon>
        <taxon>Clostridia</taxon>
        <taxon>Lachnospirales</taxon>
        <taxon>Lachnospiraceae</taxon>
        <taxon>Anaerostipes</taxon>
    </lineage>
</organism>
<dbReference type="SUPFAM" id="SSF55729">
    <property type="entry name" value="Acyl-CoA N-acyltransferases (Nat)"/>
    <property type="match status" value="1"/>
</dbReference>
<dbReference type="InterPro" id="IPR016181">
    <property type="entry name" value="Acyl_CoA_acyltransferase"/>
</dbReference>
<keyword evidence="2" id="KW-0808">Transferase</keyword>
<dbReference type="InterPro" id="IPR000182">
    <property type="entry name" value="GNAT_dom"/>
</dbReference>
<accession>A0A4P8ID10</accession>
<dbReference type="PROSITE" id="PS51186">
    <property type="entry name" value="GNAT"/>
    <property type="match status" value="1"/>
</dbReference>
<protein>
    <submittedName>
        <fullName evidence="2">Histone acetyltransferase HPA2 and related acetyltransferase</fullName>
    </submittedName>
</protein>
<dbReference type="AlphaFoldDB" id="A0A4P8ID10"/>
<proteinExistence type="predicted"/>
<evidence type="ECO:0000259" key="1">
    <source>
        <dbReference type="PROSITE" id="PS51186"/>
    </source>
</evidence>
<name>A0A4P8ID10_9FIRM</name>
<dbReference type="Gene3D" id="3.40.630.30">
    <property type="match status" value="1"/>
</dbReference>
<evidence type="ECO:0000313" key="3">
    <source>
        <dbReference type="Proteomes" id="UP000298653"/>
    </source>
</evidence>
<gene>
    <name evidence="2" type="ORF">AR1Y2_0149</name>
</gene>
<dbReference type="Proteomes" id="UP000298653">
    <property type="component" value="Chromosome"/>
</dbReference>
<dbReference type="KEGG" id="arf:AR1Y2_0149"/>
<dbReference type="Pfam" id="PF13673">
    <property type="entry name" value="Acetyltransf_10"/>
    <property type="match status" value="1"/>
</dbReference>
<dbReference type="RefSeq" id="WP_137327254.1">
    <property type="nucleotide sequence ID" value="NZ_CP040058.1"/>
</dbReference>
<reference evidence="2 3" key="1">
    <citation type="submission" date="2019-05" db="EMBL/GenBank/DDBJ databases">
        <title>Complete genome sequencing of Anaerostipes rhamnosivorans.</title>
        <authorList>
            <person name="Bui T.P.N."/>
            <person name="de Vos W.M."/>
        </authorList>
    </citation>
    <scope>NUCLEOTIDE SEQUENCE [LARGE SCALE GENOMIC DNA]</scope>
    <source>
        <strain evidence="2 3">1y2</strain>
    </source>
</reference>
<evidence type="ECO:0000313" key="2">
    <source>
        <dbReference type="EMBL" id="QCP33603.1"/>
    </source>
</evidence>
<dbReference type="GO" id="GO:0004343">
    <property type="term" value="F:glucosamine 6-phosphate N-acetyltransferase activity"/>
    <property type="evidence" value="ECO:0007669"/>
    <property type="project" value="TreeGrafter"/>
</dbReference>
<dbReference type="PANTHER" id="PTHR13355">
    <property type="entry name" value="GLUCOSAMINE 6-PHOSPHATE N-ACETYLTRANSFERASE"/>
    <property type="match status" value="1"/>
</dbReference>
<feature type="domain" description="N-acetyltransferase" evidence="1">
    <location>
        <begin position="1"/>
        <end position="141"/>
    </location>
</feature>
<dbReference type="OrthoDB" id="9800797at2"/>
<dbReference type="CDD" id="cd04301">
    <property type="entry name" value="NAT_SF"/>
    <property type="match status" value="1"/>
</dbReference>